<dbReference type="InterPro" id="IPR050482">
    <property type="entry name" value="Sensor_HK_TwoCompSys"/>
</dbReference>
<organism evidence="12 13">
    <name type="scientific">Paradesertivirga mongoliensis</name>
    <dbReference type="NCBI Taxonomy" id="2100740"/>
    <lineage>
        <taxon>Bacteria</taxon>
        <taxon>Pseudomonadati</taxon>
        <taxon>Bacteroidota</taxon>
        <taxon>Sphingobacteriia</taxon>
        <taxon>Sphingobacteriales</taxon>
        <taxon>Sphingobacteriaceae</taxon>
        <taxon>Paradesertivirga</taxon>
    </lineage>
</organism>
<dbReference type="InterPro" id="IPR000700">
    <property type="entry name" value="PAS-assoc_C"/>
</dbReference>
<evidence type="ECO:0000313" key="12">
    <source>
        <dbReference type="EMBL" id="MFD2161997.1"/>
    </source>
</evidence>
<gene>
    <name evidence="12" type="ORF">ACFSJU_06305</name>
</gene>
<dbReference type="SUPFAM" id="SSF55785">
    <property type="entry name" value="PYP-like sensor domain (PAS domain)"/>
    <property type="match status" value="2"/>
</dbReference>
<keyword evidence="7" id="KW-0067">ATP-binding</keyword>
<evidence type="ECO:0000256" key="6">
    <source>
        <dbReference type="ARBA" id="ARBA00022777"/>
    </source>
</evidence>
<dbReference type="InterPro" id="IPR001610">
    <property type="entry name" value="PAC"/>
</dbReference>
<dbReference type="PROSITE" id="PS50109">
    <property type="entry name" value="HIS_KIN"/>
    <property type="match status" value="1"/>
</dbReference>
<evidence type="ECO:0000256" key="5">
    <source>
        <dbReference type="ARBA" id="ARBA00022741"/>
    </source>
</evidence>
<dbReference type="InterPro" id="IPR005467">
    <property type="entry name" value="His_kinase_dom"/>
</dbReference>
<evidence type="ECO:0000256" key="8">
    <source>
        <dbReference type="ARBA" id="ARBA00023012"/>
    </source>
</evidence>
<dbReference type="CDD" id="cd00130">
    <property type="entry name" value="PAS"/>
    <property type="match status" value="2"/>
</dbReference>
<accession>A0ABW4ZK36</accession>
<dbReference type="PANTHER" id="PTHR24421">
    <property type="entry name" value="NITRATE/NITRITE SENSOR PROTEIN NARX-RELATED"/>
    <property type="match status" value="1"/>
</dbReference>
<evidence type="ECO:0000259" key="11">
    <source>
        <dbReference type="PROSITE" id="PS50113"/>
    </source>
</evidence>
<dbReference type="Pfam" id="PF02518">
    <property type="entry name" value="HATPase_c"/>
    <property type="match status" value="1"/>
</dbReference>
<dbReference type="InterPro" id="IPR013655">
    <property type="entry name" value="PAS_fold_3"/>
</dbReference>
<dbReference type="SMART" id="SM00091">
    <property type="entry name" value="PAS"/>
    <property type="match status" value="2"/>
</dbReference>
<dbReference type="Pfam" id="PF07730">
    <property type="entry name" value="HisKA_3"/>
    <property type="match status" value="1"/>
</dbReference>
<name>A0ABW4ZK36_9SPHI</name>
<dbReference type="PANTHER" id="PTHR24421:SF10">
    <property type="entry name" value="NITRATE_NITRITE SENSOR PROTEIN NARQ"/>
    <property type="match status" value="1"/>
</dbReference>
<protein>
    <recommendedName>
        <fullName evidence="2">histidine kinase</fullName>
        <ecNumber evidence="2">2.7.13.3</ecNumber>
    </recommendedName>
</protein>
<evidence type="ECO:0000256" key="1">
    <source>
        <dbReference type="ARBA" id="ARBA00000085"/>
    </source>
</evidence>
<feature type="domain" description="PAS" evidence="10">
    <location>
        <begin position="73"/>
        <end position="143"/>
    </location>
</feature>
<dbReference type="SUPFAM" id="SSF55874">
    <property type="entry name" value="ATPase domain of HSP90 chaperone/DNA topoisomerase II/histidine kinase"/>
    <property type="match status" value="1"/>
</dbReference>
<dbReference type="SMART" id="SM00086">
    <property type="entry name" value="PAC"/>
    <property type="match status" value="2"/>
</dbReference>
<dbReference type="Gene3D" id="2.10.70.100">
    <property type="match status" value="1"/>
</dbReference>
<keyword evidence="3" id="KW-0597">Phosphoprotein</keyword>
<dbReference type="CDD" id="cd16917">
    <property type="entry name" value="HATPase_UhpB-NarQ-NarX-like"/>
    <property type="match status" value="1"/>
</dbReference>
<sequence>MNYTRKSLFSAEEMLERFRQEADKMLSGMGEEKELNLSKKEIKELLHQIQVQHIELEMQNDELKISKEKVENQQIKFAGLFNLAPVGYLILDKNGIITEVNNTACYLLDVLKRNLLSRCFRSFINPDEAQLFYTFLRTLFQSETQQNCQLTLITPKGKGLYVQIEGIAGQNPILRENECYITIVDITERRLAELTLKDTKERLEIALEASDAGTWQIDLKTEQISLDEFSCEIYGLSNCNSIQAIDTFIKMIHPEDRRNASKRFGEAISHKQDLDVEYRIIKPDKSIAYISARGHVIENESAAICFVGILLDITERKRLETEALRLKEEHQKTIMTTVFRTQENERKRISEALHDSVSQLLYGIKLKLQDYKRCNKDENIYEELNSLIEQAVEETRDISFELAPSILSDFGLPIALEEMAKRLNTEKLKISTKVSGLKDRLDLNKEINIFRIVQELVNNVIKHANATELKIALTIKATNLNISVSDNGDGFDSLHALNASGSGLHSIKNRLDLFNGTMSIQSTKAAGTVVHITFKDVAS</sequence>
<proteinExistence type="predicted"/>
<dbReference type="Gene3D" id="3.30.450.20">
    <property type="entry name" value="PAS domain"/>
    <property type="match status" value="2"/>
</dbReference>
<keyword evidence="4" id="KW-0808">Transferase</keyword>
<feature type="domain" description="PAC" evidence="11">
    <location>
        <begin position="274"/>
        <end position="325"/>
    </location>
</feature>
<evidence type="ECO:0000256" key="3">
    <source>
        <dbReference type="ARBA" id="ARBA00022553"/>
    </source>
</evidence>
<reference evidence="13" key="1">
    <citation type="journal article" date="2019" name="Int. J. Syst. Evol. Microbiol.">
        <title>The Global Catalogue of Microorganisms (GCM) 10K type strain sequencing project: providing services to taxonomists for standard genome sequencing and annotation.</title>
        <authorList>
            <consortium name="The Broad Institute Genomics Platform"/>
            <consortium name="The Broad Institute Genome Sequencing Center for Infectious Disease"/>
            <person name="Wu L."/>
            <person name="Ma J."/>
        </authorList>
    </citation>
    <scope>NUCLEOTIDE SEQUENCE [LARGE SCALE GENOMIC DNA]</scope>
    <source>
        <strain evidence="13">KCTC 42217</strain>
    </source>
</reference>
<evidence type="ECO:0000259" key="9">
    <source>
        <dbReference type="PROSITE" id="PS50109"/>
    </source>
</evidence>
<keyword evidence="5" id="KW-0547">Nucleotide-binding</keyword>
<dbReference type="InterPro" id="IPR011712">
    <property type="entry name" value="Sig_transdc_His_kin_sub3_dim/P"/>
</dbReference>
<dbReference type="Pfam" id="PF13426">
    <property type="entry name" value="PAS_9"/>
    <property type="match status" value="1"/>
</dbReference>
<keyword evidence="6" id="KW-0418">Kinase</keyword>
<dbReference type="InterPro" id="IPR003594">
    <property type="entry name" value="HATPase_dom"/>
</dbReference>
<dbReference type="PROSITE" id="PS50112">
    <property type="entry name" value="PAS"/>
    <property type="match status" value="2"/>
</dbReference>
<evidence type="ECO:0000256" key="4">
    <source>
        <dbReference type="ARBA" id="ARBA00022679"/>
    </source>
</evidence>
<evidence type="ECO:0000256" key="2">
    <source>
        <dbReference type="ARBA" id="ARBA00012438"/>
    </source>
</evidence>
<dbReference type="PROSITE" id="PS50113">
    <property type="entry name" value="PAC"/>
    <property type="match status" value="1"/>
</dbReference>
<dbReference type="RefSeq" id="WP_255898141.1">
    <property type="nucleotide sequence ID" value="NZ_JAFMZO010000001.1"/>
</dbReference>
<feature type="domain" description="Histidine kinase" evidence="9">
    <location>
        <begin position="348"/>
        <end position="538"/>
    </location>
</feature>
<dbReference type="InterPro" id="IPR035965">
    <property type="entry name" value="PAS-like_dom_sf"/>
</dbReference>
<feature type="domain" description="PAS" evidence="10">
    <location>
        <begin position="199"/>
        <end position="271"/>
    </location>
</feature>
<dbReference type="InterPro" id="IPR036890">
    <property type="entry name" value="HATPase_C_sf"/>
</dbReference>
<comment type="caution">
    <text evidence="12">The sequence shown here is derived from an EMBL/GenBank/DDBJ whole genome shotgun (WGS) entry which is preliminary data.</text>
</comment>
<keyword evidence="13" id="KW-1185">Reference proteome</keyword>
<dbReference type="EMBL" id="JBHUHZ010000001">
    <property type="protein sequence ID" value="MFD2161997.1"/>
    <property type="molecule type" value="Genomic_DNA"/>
</dbReference>
<dbReference type="NCBIfam" id="TIGR00229">
    <property type="entry name" value="sensory_box"/>
    <property type="match status" value="2"/>
</dbReference>
<dbReference type="Gene3D" id="3.30.565.10">
    <property type="entry name" value="Histidine kinase-like ATPase, C-terminal domain"/>
    <property type="match status" value="1"/>
</dbReference>
<dbReference type="Gene3D" id="1.20.5.1930">
    <property type="match status" value="1"/>
</dbReference>
<evidence type="ECO:0000259" key="10">
    <source>
        <dbReference type="PROSITE" id="PS50112"/>
    </source>
</evidence>
<dbReference type="SMART" id="SM00387">
    <property type="entry name" value="HATPase_c"/>
    <property type="match status" value="1"/>
</dbReference>
<dbReference type="EC" id="2.7.13.3" evidence="2"/>
<evidence type="ECO:0000256" key="7">
    <source>
        <dbReference type="ARBA" id="ARBA00022840"/>
    </source>
</evidence>
<dbReference type="InterPro" id="IPR000014">
    <property type="entry name" value="PAS"/>
</dbReference>
<dbReference type="Pfam" id="PF08447">
    <property type="entry name" value="PAS_3"/>
    <property type="match status" value="1"/>
</dbReference>
<dbReference type="Proteomes" id="UP001597387">
    <property type="component" value="Unassembled WGS sequence"/>
</dbReference>
<keyword evidence="8" id="KW-0902">Two-component regulatory system</keyword>
<comment type="catalytic activity">
    <reaction evidence="1">
        <text>ATP + protein L-histidine = ADP + protein N-phospho-L-histidine.</text>
        <dbReference type="EC" id="2.7.13.3"/>
    </reaction>
</comment>
<evidence type="ECO:0000313" key="13">
    <source>
        <dbReference type="Proteomes" id="UP001597387"/>
    </source>
</evidence>